<dbReference type="InterPro" id="IPR000073">
    <property type="entry name" value="AB_hydrolase_1"/>
</dbReference>
<sequence>MLSLIGANRSAFLGSSHASHAMQRRGRSAVHDNSCYLGGSGSSLVLLHGVGGTWHIWRPVIGLLESHHRVIAPTLPGHDGAAPLPAGTGPSVAVLADALLAQLAALGVKQAHVAGNSLGGWLALELARRGFALSVTALSPAGAWQTRADFQTLRRSILRAFVVLPLFLRLFGWLLRFARARRWLGRMAMQRADEVPADDFKKSLMAMANTAILPTLLRNIERCGPIEPFDVGTTPVRVVWSECDRTIPFKRYGQPMTRAICGAQFAILPDAGHVPMYDKPQDVAAHILDVAATAPAAANVANVAT</sequence>
<feature type="domain" description="AB hydrolase-1" evidence="2">
    <location>
        <begin position="44"/>
        <end position="285"/>
    </location>
</feature>
<keyword evidence="4" id="KW-1185">Reference proteome</keyword>
<comment type="caution">
    <text evidence="3">The sequence shown here is derived from an EMBL/GenBank/DDBJ whole genome shotgun (WGS) entry which is preliminary data.</text>
</comment>
<evidence type="ECO:0000259" key="2">
    <source>
        <dbReference type="Pfam" id="PF12697"/>
    </source>
</evidence>
<dbReference type="AlphaFoldDB" id="A0A6M2BWQ8"/>
<keyword evidence="1" id="KW-0472">Membrane</keyword>
<dbReference type="PANTHER" id="PTHR43798:SF33">
    <property type="entry name" value="HYDROLASE, PUTATIVE (AFU_ORTHOLOGUE AFUA_2G14860)-RELATED"/>
    <property type="match status" value="1"/>
</dbReference>
<dbReference type="PANTHER" id="PTHR43798">
    <property type="entry name" value="MONOACYLGLYCEROL LIPASE"/>
    <property type="match status" value="1"/>
</dbReference>
<gene>
    <name evidence="3" type="ORF">G7Y85_18555</name>
</gene>
<keyword evidence="3" id="KW-0378">Hydrolase</keyword>
<dbReference type="Pfam" id="PF12697">
    <property type="entry name" value="Abhydrolase_6"/>
    <property type="match status" value="1"/>
</dbReference>
<dbReference type="EMBL" id="JAAMOW010000010">
    <property type="protein sequence ID" value="NGY06780.1"/>
    <property type="molecule type" value="Genomic_DNA"/>
</dbReference>
<dbReference type="SUPFAM" id="SSF53474">
    <property type="entry name" value="alpha/beta-Hydrolases"/>
    <property type="match status" value="1"/>
</dbReference>
<evidence type="ECO:0000256" key="1">
    <source>
        <dbReference type="SAM" id="Phobius"/>
    </source>
</evidence>
<evidence type="ECO:0000313" key="4">
    <source>
        <dbReference type="Proteomes" id="UP000472676"/>
    </source>
</evidence>
<proteinExistence type="predicted"/>
<evidence type="ECO:0000313" key="3">
    <source>
        <dbReference type="EMBL" id="NGY06780.1"/>
    </source>
</evidence>
<organism evidence="3 4">
    <name type="scientific">Solimonas terrae</name>
    <dbReference type="NCBI Taxonomy" id="1396819"/>
    <lineage>
        <taxon>Bacteria</taxon>
        <taxon>Pseudomonadati</taxon>
        <taxon>Pseudomonadota</taxon>
        <taxon>Gammaproteobacteria</taxon>
        <taxon>Nevskiales</taxon>
        <taxon>Nevskiaceae</taxon>
        <taxon>Solimonas</taxon>
    </lineage>
</organism>
<dbReference type="InterPro" id="IPR050266">
    <property type="entry name" value="AB_hydrolase_sf"/>
</dbReference>
<name>A0A6M2BWQ8_9GAMM</name>
<dbReference type="GO" id="GO:0016787">
    <property type="term" value="F:hydrolase activity"/>
    <property type="evidence" value="ECO:0007669"/>
    <property type="project" value="UniProtKB-KW"/>
</dbReference>
<reference evidence="3 4" key="1">
    <citation type="journal article" date="2014" name="Int. J. Syst. Evol. Microbiol.">
        <title>Solimonas terrae sp. nov., isolated from soil.</title>
        <authorList>
            <person name="Kim S.J."/>
            <person name="Moon J.Y."/>
            <person name="Weon H.Y."/>
            <person name="Ahn J.H."/>
            <person name="Chen W.M."/>
            <person name="Kwon S.W."/>
        </authorList>
    </citation>
    <scope>NUCLEOTIDE SEQUENCE [LARGE SCALE GENOMIC DNA]</scope>
    <source>
        <strain evidence="3 4">KIS83-12</strain>
    </source>
</reference>
<dbReference type="PRINTS" id="PR00111">
    <property type="entry name" value="ABHYDROLASE"/>
</dbReference>
<dbReference type="InterPro" id="IPR029058">
    <property type="entry name" value="AB_hydrolase_fold"/>
</dbReference>
<dbReference type="RefSeq" id="WP_166261005.1">
    <property type="nucleotide sequence ID" value="NZ_JAAMOW010000010.1"/>
</dbReference>
<dbReference type="Gene3D" id="3.40.50.1820">
    <property type="entry name" value="alpha/beta hydrolase"/>
    <property type="match status" value="1"/>
</dbReference>
<keyword evidence="1" id="KW-1133">Transmembrane helix</keyword>
<dbReference type="GO" id="GO:0016020">
    <property type="term" value="C:membrane"/>
    <property type="evidence" value="ECO:0007669"/>
    <property type="project" value="TreeGrafter"/>
</dbReference>
<dbReference type="Proteomes" id="UP000472676">
    <property type="component" value="Unassembled WGS sequence"/>
</dbReference>
<protein>
    <submittedName>
        <fullName evidence="3">Alpha/beta hydrolase</fullName>
    </submittedName>
</protein>
<accession>A0A6M2BWQ8</accession>
<feature type="transmembrane region" description="Helical" evidence="1">
    <location>
        <begin position="157"/>
        <end position="178"/>
    </location>
</feature>
<keyword evidence="1" id="KW-0812">Transmembrane</keyword>